<evidence type="ECO:0000259" key="7">
    <source>
        <dbReference type="Pfam" id="PF14322"/>
    </source>
</evidence>
<name>A0A161S1Z1_9FLAO</name>
<dbReference type="OrthoDB" id="5694214at2"/>
<comment type="subcellular location">
    <subcellularLocation>
        <location evidence="1">Cell outer membrane</location>
    </subcellularLocation>
</comment>
<dbReference type="InterPro" id="IPR033985">
    <property type="entry name" value="SusD-like_N"/>
</dbReference>
<evidence type="ECO:0000256" key="4">
    <source>
        <dbReference type="ARBA" id="ARBA00023136"/>
    </source>
</evidence>
<reference evidence="8 9" key="1">
    <citation type="submission" date="2016-01" db="EMBL/GenBank/DDBJ databases">
        <title>Whole genome sequencing of Myroides marinus L41.</title>
        <authorList>
            <person name="Hong K.W."/>
        </authorList>
    </citation>
    <scope>NUCLEOTIDE SEQUENCE [LARGE SCALE GENOMIC DNA]</scope>
    <source>
        <strain evidence="8 9">L41</strain>
    </source>
</reference>
<keyword evidence="3" id="KW-0732">Signal</keyword>
<feature type="domain" description="RagB/SusD" evidence="6">
    <location>
        <begin position="321"/>
        <end position="455"/>
    </location>
</feature>
<dbReference type="Pfam" id="PF07980">
    <property type="entry name" value="SusD_RagB"/>
    <property type="match status" value="1"/>
</dbReference>
<keyword evidence="5" id="KW-0998">Cell outer membrane</keyword>
<comment type="similarity">
    <text evidence="2">Belongs to the SusD family.</text>
</comment>
<evidence type="ECO:0000256" key="1">
    <source>
        <dbReference type="ARBA" id="ARBA00004442"/>
    </source>
</evidence>
<dbReference type="Proteomes" id="UP000076630">
    <property type="component" value="Unassembled WGS sequence"/>
</dbReference>
<dbReference type="EMBL" id="LQNU01000065">
    <property type="protein sequence ID" value="KZE78284.1"/>
    <property type="molecule type" value="Genomic_DNA"/>
</dbReference>
<evidence type="ECO:0000256" key="5">
    <source>
        <dbReference type="ARBA" id="ARBA00023237"/>
    </source>
</evidence>
<evidence type="ECO:0000256" key="3">
    <source>
        <dbReference type="ARBA" id="ARBA00022729"/>
    </source>
</evidence>
<dbReference type="GO" id="GO:0009279">
    <property type="term" value="C:cell outer membrane"/>
    <property type="evidence" value="ECO:0007669"/>
    <property type="project" value="UniProtKB-SubCell"/>
</dbReference>
<keyword evidence="9" id="KW-1185">Reference proteome</keyword>
<feature type="domain" description="SusD-like N-terminal" evidence="7">
    <location>
        <begin position="19"/>
        <end position="194"/>
    </location>
</feature>
<sequence length="459" mass="53305">MIKYIITGLTILSLTACSLDIKNEQEITGDNVINTTQKAMSVLAQAYRTLPIDTKTFTVLSEDLQPTYLIEYNSDDKLYYNWEERTLKVQAQSLWDSYYNTIAHLNVIINTEQNIQDKGNDWNYVKGNALALKAFSYFELLQLYSPRYTPGSLGVLKKDNLNIENNKRLSQIESIEYINSMLTQAIELTKNYQSQQVYFITLNTMLQLEAKIALYTKQYDKSEALAKAILSKASPLPTSKEEYSAIWTNKNNTPTNQIYWAYDFNKNPNNYLVDSGANGDIMQINFLNKYTESDIRHSVSQIFYEMKGQGGANQPRALLGKYKTNYADKEQRKIVLARNTETHFILIESLVEQNKLKEATERLNEFLTSVQSDLINENQTQQSLRLIFRAEKQKEFIGEHINFFDLKRWNTSITRYLPDSNKKLSTVESSDYRWTWPIPNSEIRYNTNITQNEGWQTVE</sequence>
<dbReference type="InterPro" id="IPR011990">
    <property type="entry name" value="TPR-like_helical_dom_sf"/>
</dbReference>
<evidence type="ECO:0000313" key="8">
    <source>
        <dbReference type="EMBL" id="KZE78284.1"/>
    </source>
</evidence>
<dbReference type="Gene3D" id="1.25.40.390">
    <property type="match status" value="1"/>
</dbReference>
<dbReference type="RefSeq" id="WP_038984474.1">
    <property type="nucleotide sequence ID" value="NZ_JWJO01000003.1"/>
</dbReference>
<dbReference type="PROSITE" id="PS51257">
    <property type="entry name" value="PROKAR_LIPOPROTEIN"/>
    <property type="match status" value="1"/>
</dbReference>
<accession>A0A161S1Z1</accession>
<proteinExistence type="inferred from homology"/>
<dbReference type="SUPFAM" id="SSF48452">
    <property type="entry name" value="TPR-like"/>
    <property type="match status" value="1"/>
</dbReference>
<comment type="caution">
    <text evidence="8">The sequence shown here is derived from an EMBL/GenBank/DDBJ whole genome shotgun (WGS) entry which is preliminary data.</text>
</comment>
<dbReference type="AlphaFoldDB" id="A0A161S1Z1"/>
<dbReference type="InterPro" id="IPR012944">
    <property type="entry name" value="SusD_RagB_dom"/>
</dbReference>
<evidence type="ECO:0000259" key="6">
    <source>
        <dbReference type="Pfam" id="PF07980"/>
    </source>
</evidence>
<keyword evidence="4" id="KW-0472">Membrane</keyword>
<evidence type="ECO:0000313" key="9">
    <source>
        <dbReference type="Proteomes" id="UP000076630"/>
    </source>
</evidence>
<protein>
    <submittedName>
        <fullName evidence="8">Glycan metabolism protein</fullName>
    </submittedName>
</protein>
<gene>
    <name evidence="8" type="ORF">AV926_12575</name>
</gene>
<organism evidence="8 9">
    <name type="scientific">Myroides marinus</name>
    <dbReference type="NCBI Taxonomy" id="703342"/>
    <lineage>
        <taxon>Bacteria</taxon>
        <taxon>Pseudomonadati</taxon>
        <taxon>Bacteroidota</taxon>
        <taxon>Flavobacteriia</taxon>
        <taxon>Flavobacteriales</taxon>
        <taxon>Flavobacteriaceae</taxon>
        <taxon>Myroides</taxon>
    </lineage>
</organism>
<dbReference type="Pfam" id="PF14322">
    <property type="entry name" value="SusD-like_3"/>
    <property type="match status" value="1"/>
</dbReference>
<evidence type="ECO:0000256" key="2">
    <source>
        <dbReference type="ARBA" id="ARBA00006275"/>
    </source>
</evidence>